<evidence type="ECO:0000313" key="2">
    <source>
        <dbReference type="Proteomes" id="UP000196710"/>
    </source>
</evidence>
<sequence length="81" mass="9464">MANVLGIVYYIEHIDSRFKQLISKCKLKNAQVIPKLIKKLEILPRSTLSCRILWRRIQLIITVSFSMTPHLTAMEFSLFTD</sequence>
<organism evidence="1 2">
    <name type="scientific">Acutalibacter muris</name>
    <dbReference type="NCBI Taxonomy" id="1796620"/>
    <lineage>
        <taxon>Bacteria</taxon>
        <taxon>Bacillati</taxon>
        <taxon>Bacillota</taxon>
        <taxon>Clostridia</taxon>
        <taxon>Eubacteriales</taxon>
        <taxon>Acutalibacteraceae</taxon>
        <taxon>Acutalibacter</taxon>
    </lineage>
</organism>
<dbReference type="EMBL" id="CP021422">
    <property type="protein sequence ID" value="ASB41273.1"/>
    <property type="molecule type" value="Genomic_DNA"/>
</dbReference>
<evidence type="ECO:0000313" key="1">
    <source>
        <dbReference type="EMBL" id="ASB41273.1"/>
    </source>
</evidence>
<protein>
    <submittedName>
        <fullName evidence="1">Uncharacterized protein</fullName>
    </submittedName>
</protein>
<gene>
    <name evidence="1" type="ORF">ADH66_11770</name>
</gene>
<proteinExistence type="predicted"/>
<accession>A0ABN5A6H2</accession>
<name>A0ABN5A6H2_9FIRM</name>
<dbReference type="Proteomes" id="UP000196710">
    <property type="component" value="Chromosome"/>
</dbReference>
<keyword evidence="2" id="KW-1185">Reference proteome</keyword>
<reference evidence="2" key="1">
    <citation type="submission" date="2017-05" db="EMBL/GenBank/DDBJ databases">
        <title>Improved OligoMM genomes.</title>
        <authorList>
            <person name="Garzetti D."/>
        </authorList>
    </citation>
    <scope>NUCLEOTIDE SEQUENCE [LARGE SCALE GENOMIC DNA]</scope>
    <source>
        <strain evidence="2">KB18</strain>
    </source>
</reference>